<protein>
    <submittedName>
        <fullName evidence="2">VP91</fullName>
    </submittedName>
</protein>
<name>A0A0U1ZKZ2_9HYME</name>
<dbReference type="EMBL" id="KP972599">
    <property type="protein sequence ID" value="AJZ73135.1"/>
    <property type="molecule type" value="Genomic_DNA"/>
</dbReference>
<keyword evidence="1" id="KW-1133">Transmembrane helix</keyword>
<evidence type="ECO:0000313" key="2">
    <source>
        <dbReference type="EMBL" id="AJZ73135.1"/>
    </source>
</evidence>
<dbReference type="OrthoDB" id="8158929at2759"/>
<accession>A0A0U1ZKZ2</accession>
<gene>
    <name evidence="2" type="primary">vp91</name>
</gene>
<sequence>MDLFFTIFIVLLIILLIIAYMLNRVPRTHDLIQLLDLVREEKPMATAFSLGSVRYTSKKNRYLNIYWDGDKITQKLQTRPVNSDGSYVFRTNHGRIIEYSDGFTITGMEKVFFKCPAGYKNFNCQLESPCTMEEHKNEASKGLTYTMFNALDIYQHSLMDVPVNSDKDVSSLEKHPRIRIQCLKDGNYELVTCPNNKVLDPVSLKCQPYDICEDRINGYKHNYSKDGKELEPGHYLICEENVGKDMECAKNTSFSMSQQGCITQSKCYGRGSDQIWEKSDTFIQCKNDREFRKYCEHGIDMDDNGIMNCHKINCFPNEIEEESKLLEYYTKGKKCTNDDRPIRVICTKTKVNKIYEHEWIEKFEIVVEGWPDRIMNKTTYECMTPDDSIYKKDATELVRYTDIMSGSYPYDLKRETFKCKTRYVWDYKIGKIFETLTRKDAGDIILDSASPCQYKIYEKPDRIPIWGFGERFPIKTSGKAPAVYRVSFIQKKTFDIPYRMWPTYDWKTKVYYATTVCYDFTNRKFVCDTFTDIVPPVGFALADSATKKDQQLYLRGYPDFPKKNEHNDYMWYFIASGETEPVRFRPSAKRETTRYACPQSIDTTSMKNGTTAFVFIMWDNILGSNFVELTPGFIIKRREIIVSGKSASISFQPVMIEKLKTKTTLKYMNLSITLPRDGVLKFP</sequence>
<feature type="transmembrane region" description="Helical" evidence="1">
    <location>
        <begin position="6"/>
        <end position="23"/>
    </location>
</feature>
<proteinExistence type="predicted"/>
<dbReference type="AlphaFoldDB" id="A0A0U1ZKZ2"/>
<organism evidence="2">
    <name type="scientific">Venturia canescens</name>
    <dbReference type="NCBI Taxonomy" id="32260"/>
    <lineage>
        <taxon>Eukaryota</taxon>
        <taxon>Metazoa</taxon>
        <taxon>Ecdysozoa</taxon>
        <taxon>Arthropoda</taxon>
        <taxon>Hexapoda</taxon>
        <taxon>Insecta</taxon>
        <taxon>Pterygota</taxon>
        <taxon>Neoptera</taxon>
        <taxon>Endopterygota</taxon>
        <taxon>Hymenoptera</taxon>
        <taxon>Apocrita</taxon>
        <taxon>Ichneumonoidea</taxon>
        <taxon>Ichneumonidae</taxon>
        <taxon>Campopleginae</taxon>
        <taxon>Dusona group</taxon>
        <taxon>Venturia</taxon>
    </lineage>
</organism>
<reference evidence="2" key="1">
    <citation type="journal article" date="2015" name="Sci. Adv.">
        <title>Recurrent DNA virus domestication leading to different parasite virulence strategies.</title>
        <authorList>
            <person name="Pichon A."/>
            <person name="Bezier A."/>
            <person name="Urbach S."/>
            <person name="Aury J.M."/>
            <person name="Jouan V."/>
            <person name="Ravallec M."/>
            <person name="Guy J."/>
            <person name="Cousserans F."/>
            <person name="Theze J."/>
            <person name="Gauthier J."/>
            <person name="Demettre E."/>
            <person name="Schmieder S."/>
            <person name="Wurmser F."/>
            <person name="Sibut V."/>
            <person name="Poirie M."/>
            <person name="Colinet D."/>
            <person name="da Silva C."/>
            <person name="Couloux A."/>
            <person name="Barbe V."/>
            <person name="Drezen J.M."/>
            <person name="Volkoff A.N."/>
        </authorList>
    </citation>
    <scope>NUCLEOTIDE SEQUENCE</scope>
</reference>
<evidence type="ECO:0000256" key="1">
    <source>
        <dbReference type="SAM" id="Phobius"/>
    </source>
</evidence>
<keyword evidence="1" id="KW-0472">Membrane</keyword>
<keyword evidence="1" id="KW-0812">Transmembrane</keyword>